<reference evidence="1 2" key="1">
    <citation type="submission" date="2021-06" db="EMBL/GenBank/DDBJ databases">
        <authorList>
            <person name="Pan X."/>
        </authorList>
    </citation>
    <scope>NUCLEOTIDE SEQUENCE [LARGE SCALE GENOMIC DNA]</scope>
    <source>
        <strain evidence="1 2">4503</strain>
    </source>
</reference>
<keyword evidence="2" id="KW-1185">Reference proteome</keyword>
<gene>
    <name evidence="1" type="ORF">KN815_43945</name>
</gene>
<dbReference type="EMBL" id="JAHLEM010000842">
    <property type="protein sequence ID" value="MBU3870755.1"/>
    <property type="molecule type" value="Genomic_DNA"/>
</dbReference>
<proteinExistence type="predicted"/>
<protein>
    <submittedName>
        <fullName evidence="1">Histidine kinase</fullName>
    </submittedName>
</protein>
<evidence type="ECO:0000313" key="1">
    <source>
        <dbReference type="EMBL" id="MBU3870755.1"/>
    </source>
</evidence>
<comment type="caution">
    <text evidence="1">The sequence shown here is derived from an EMBL/GenBank/DDBJ whole genome shotgun (WGS) entry which is preliminary data.</text>
</comment>
<sequence>MGMDEAIAARMRMITEAGDRLSGPDLLGFVLDHAVTETGGLGGMVHLRGPGTRSLRLAAVHGLIRTVARDWAEVEATGGAGAPARAVAQGA</sequence>
<evidence type="ECO:0000313" key="2">
    <source>
        <dbReference type="Proteomes" id="UP000720508"/>
    </source>
</evidence>
<keyword evidence="1" id="KW-0808">Transferase</keyword>
<dbReference type="Proteomes" id="UP000720508">
    <property type="component" value="Unassembled WGS sequence"/>
</dbReference>
<dbReference type="GO" id="GO:0016301">
    <property type="term" value="F:kinase activity"/>
    <property type="evidence" value="ECO:0007669"/>
    <property type="project" value="UniProtKB-KW"/>
</dbReference>
<feature type="non-terminal residue" evidence="1">
    <location>
        <position position="91"/>
    </location>
</feature>
<name>A0ABS6CV44_9ACTN</name>
<accession>A0ABS6CV44</accession>
<keyword evidence="1" id="KW-0418">Kinase</keyword>
<organism evidence="1 2">
    <name type="scientific">Streptomyces niphimycinicus</name>
    <dbReference type="NCBI Taxonomy" id="2842201"/>
    <lineage>
        <taxon>Bacteria</taxon>
        <taxon>Bacillati</taxon>
        <taxon>Actinomycetota</taxon>
        <taxon>Actinomycetes</taxon>
        <taxon>Kitasatosporales</taxon>
        <taxon>Streptomycetaceae</taxon>
        <taxon>Streptomyces</taxon>
    </lineage>
</organism>